<evidence type="ECO:0008006" key="3">
    <source>
        <dbReference type="Google" id="ProtNLM"/>
    </source>
</evidence>
<evidence type="ECO:0000313" key="2">
    <source>
        <dbReference type="Proteomes" id="UP000032512"/>
    </source>
</evidence>
<evidence type="ECO:0000313" key="1">
    <source>
        <dbReference type="EMBL" id="KIY23401.1"/>
    </source>
</evidence>
<gene>
    <name evidence="1" type="ORF">UB32_03545</name>
</gene>
<dbReference type="Proteomes" id="UP000032512">
    <property type="component" value="Unassembled WGS sequence"/>
</dbReference>
<dbReference type="PATRIC" id="fig|285983.3.peg.2650"/>
<dbReference type="RefSeq" id="WP_052806940.1">
    <property type="nucleotide sequence ID" value="NZ_JXIQ01000019.1"/>
</dbReference>
<dbReference type="EMBL" id="JXIQ01000019">
    <property type="protein sequence ID" value="KIY23401.1"/>
    <property type="molecule type" value="Genomic_DNA"/>
</dbReference>
<reference evidence="1 2" key="1">
    <citation type="submission" date="2015-01" db="EMBL/GenBank/DDBJ databases">
        <title>Draft genome sequences of the supercritical CO2 tolerant bacteria Bacillus subterraneus MITOT1 and Bacillus cereus MIT0214.</title>
        <authorList>
            <person name="Peet K.C."/>
            <person name="Thompson J.R."/>
        </authorList>
    </citation>
    <scope>NUCLEOTIDE SEQUENCE [LARGE SCALE GENOMIC DNA]</scope>
    <source>
        <strain evidence="1 2">MITOT1</strain>
    </source>
</reference>
<name>A0A0D6ZEA2_9BACI</name>
<dbReference type="Pfam" id="PF07293">
    <property type="entry name" value="DUF1450"/>
    <property type="match status" value="1"/>
</dbReference>
<keyword evidence="2" id="KW-1185">Reference proteome</keyword>
<sequence>MSVLKKLFPKQKKVKIEFCQRNLEQFLREENYAVYNEFLNRTNVQYKEYECQSKCKECRMSPYAIVNGELVQAEDPVELVRKMKEYID</sequence>
<dbReference type="AlphaFoldDB" id="A0A0D6ZEA2"/>
<accession>A0A0D6ZEA2</accession>
<dbReference type="InterPro" id="IPR009910">
    <property type="entry name" value="DUF1450"/>
</dbReference>
<dbReference type="OrthoDB" id="2679644at2"/>
<protein>
    <recommendedName>
        <fullName evidence="3">DUF1450 domain-containing protein</fullName>
    </recommendedName>
</protein>
<comment type="caution">
    <text evidence="1">The sequence shown here is derived from an EMBL/GenBank/DDBJ whole genome shotgun (WGS) entry which is preliminary data.</text>
</comment>
<proteinExistence type="predicted"/>
<organism evidence="1 2">
    <name type="scientific">Mesobacillus subterraneus</name>
    <dbReference type="NCBI Taxonomy" id="285983"/>
    <lineage>
        <taxon>Bacteria</taxon>
        <taxon>Bacillati</taxon>
        <taxon>Bacillota</taxon>
        <taxon>Bacilli</taxon>
        <taxon>Bacillales</taxon>
        <taxon>Bacillaceae</taxon>
        <taxon>Mesobacillus</taxon>
    </lineage>
</organism>